<reference evidence="2" key="1">
    <citation type="journal article" date="2016" name="Proc. Natl. Acad. Sci. U.S.A.">
        <title>Lipid metabolic changes in an early divergent fungus govern the establishment of a mutualistic symbiosis with endobacteria.</title>
        <authorList>
            <person name="Lastovetsky O.A."/>
            <person name="Gaspar M.L."/>
            <person name="Mondo S.J."/>
            <person name="LaButti K.M."/>
            <person name="Sandor L."/>
            <person name="Grigoriev I.V."/>
            <person name="Henry S.A."/>
            <person name="Pawlowska T.E."/>
        </authorList>
    </citation>
    <scope>NUCLEOTIDE SEQUENCE [LARGE SCALE GENOMIC DNA]</scope>
    <source>
        <strain evidence="2">ATCC 52814</strain>
    </source>
</reference>
<name>A0A1X0QPP4_RHIZD</name>
<gene>
    <name evidence="2" type="ORF">BCV72DRAFT_320437</name>
</gene>
<dbReference type="OrthoDB" id="2119658at2759"/>
<dbReference type="EMBL" id="KV922104">
    <property type="protein sequence ID" value="ORE01716.1"/>
    <property type="molecule type" value="Genomic_DNA"/>
</dbReference>
<accession>A0A1X0QPP4</accession>
<evidence type="ECO:0008006" key="3">
    <source>
        <dbReference type="Google" id="ProtNLM"/>
    </source>
</evidence>
<feature type="compositionally biased region" description="Polar residues" evidence="1">
    <location>
        <begin position="39"/>
        <end position="48"/>
    </location>
</feature>
<sequence length="532" mass="61396">MYIRPNDNLMWGPFRRHTSQKVTPLVQLDETKPPRQAKKSQTCPNLSSIEDRPLPPLPKHPRASQKMTRAFSKGQMHLKRTTTWIGQPVQKLLSSPPMQNFGAMMSKKYQSATENMIRLQSNLQNHLPHLQIAHSDLTLEEDEEDEEDERTMTIDDKNFLYGSAGDHYSFIKSQIKEQSQSVGRLGKKIFVAPKRIMHCRVMQIINVGSERDCNYELTVYHNGLQHAIHRGSLRKIGKNLSADRPQEDAMRLEVQEPFSLTFAVAARYSNTRLRDGLAKIGIWPITQKTELPDTGYAVLTFEHKQDIKNHGITRFKLTKINDRRPGLFKWFNIELVVDVKIVEELPPTVQKFPWAYTLTENYSELTCESAQSSDITQDSNLVMASQQHCQGGDYLTIYTRGVAHPIWKRYWVTMDNHQLILYDFTYKLTKDPLHKISLLPLQSVKKPTLDDCENVGIARKTGIMLQFDRLKATVGDEDIHFDDAEGLEGKMFIYCDDEAYAVHWRRALAAYAEKEIDKDMEDQNGVDLKFLW</sequence>
<dbReference type="AlphaFoldDB" id="A0A1X0QPP4"/>
<dbReference type="Proteomes" id="UP000242414">
    <property type="component" value="Unassembled WGS sequence"/>
</dbReference>
<feature type="region of interest" description="Disordered" evidence="1">
    <location>
        <begin position="32"/>
        <end position="63"/>
    </location>
</feature>
<proteinExistence type="predicted"/>
<evidence type="ECO:0000313" key="2">
    <source>
        <dbReference type="EMBL" id="ORE01716.1"/>
    </source>
</evidence>
<dbReference type="VEuPathDB" id="FungiDB:BCV72DRAFT_320437"/>
<protein>
    <recommendedName>
        <fullName evidence="3">PH domain-containing protein</fullName>
    </recommendedName>
</protein>
<organism evidence="2">
    <name type="scientific">Rhizopus microsporus var. microsporus</name>
    <dbReference type="NCBI Taxonomy" id="86635"/>
    <lineage>
        <taxon>Eukaryota</taxon>
        <taxon>Fungi</taxon>
        <taxon>Fungi incertae sedis</taxon>
        <taxon>Mucoromycota</taxon>
        <taxon>Mucoromycotina</taxon>
        <taxon>Mucoromycetes</taxon>
        <taxon>Mucorales</taxon>
        <taxon>Mucorineae</taxon>
        <taxon>Rhizopodaceae</taxon>
        <taxon>Rhizopus</taxon>
    </lineage>
</organism>
<evidence type="ECO:0000256" key="1">
    <source>
        <dbReference type="SAM" id="MobiDB-lite"/>
    </source>
</evidence>